<evidence type="ECO:0000313" key="2">
    <source>
        <dbReference type="EMBL" id="USP82538.1"/>
    </source>
</evidence>
<feature type="compositionally biased region" description="Basic and acidic residues" evidence="1">
    <location>
        <begin position="18"/>
        <end position="30"/>
    </location>
</feature>
<feature type="region of interest" description="Disordered" evidence="1">
    <location>
        <begin position="1"/>
        <end position="31"/>
    </location>
</feature>
<keyword evidence="3" id="KW-1185">Reference proteome</keyword>
<gene>
    <name evidence="2" type="ORF">yc1106_09812</name>
</gene>
<reference evidence="2" key="1">
    <citation type="submission" date="2021-12" db="EMBL/GenBank/DDBJ databases">
        <title>Curvularia clavata genome.</title>
        <authorList>
            <person name="Cao Y."/>
        </authorList>
    </citation>
    <scope>NUCLEOTIDE SEQUENCE</scope>
    <source>
        <strain evidence="2">Yc1106</strain>
    </source>
</reference>
<dbReference type="PANTHER" id="PTHR28038:SF1">
    <property type="entry name" value="ADL329WP"/>
    <property type="match status" value="1"/>
</dbReference>
<dbReference type="Proteomes" id="UP001056012">
    <property type="component" value="Chromosome 8"/>
</dbReference>
<feature type="region of interest" description="Disordered" evidence="1">
    <location>
        <begin position="95"/>
        <end position="124"/>
    </location>
</feature>
<accession>A0A9Q9DVS5</accession>
<dbReference type="OrthoDB" id="284718at2759"/>
<dbReference type="EMBL" id="CP089281">
    <property type="protein sequence ID" value="USP82538.1"/>
    <property type="molecule type" value="Genomic_DNA"/>
</dbReference>
<feature type="compositionally biased region" description="Basic and acidic residues" evidence="1">
    <location>
        <begin position="1"/>
        <end position="11"/>
    </location>
</feature>
<evidence type="ECO:0000256" key="1">
    <source>
        <dbReference type="SAM" id="MobiDB-lite"/>
    </source>
</evidence>
<organism evidence="2 3">
    <name type="scientific">Curvularia clavata</name>
    <dbReference type="NCBI Taxonomy" id="95742"/>
    <lineage>
        <taxon>Eukaryota</taxon>
        <taxon>Fungi</taxon>
        <taxon>Dikarya</taxon>
        <taxon>Ascomycota</taxon>
        <taxon>Pezizomycotina</taxon>
        <taxon>Dothideomycetes</taxon>
        <taxon>Pleosporomycetidae</taxon>
        <taxon>Pleosporales</taxon>
        <taxon>Pleosporineae</taxon>
        <taxon>Pleosporaceae</taxon>
        <taxon>Curvularia</taxon>
    </lineage>
</organism>
<evidence type="ECO:0000313" key="3">
    <source>
        <dbReference type="Proteomes" id="UP001056012"/>
    </source>
</evidence>
<protein>
    <submittedName>
        <fullName evidence="2">Uncharacterized protein</fullName>
    </submittedName>
</protein>
<dbReference type="PANTHER" id="PTHR28038">
    <property type="entry name" value="ADL329WP"/>
    <property type="match status" value="1"/>
</dbReference>
<proteinExistence type="predicted"/>
<dbReference type="AlphaFoldDB" id="A0A9Q9DVS5"/>
<sequence length="124" mass="13240">MASKKDMRRADLIVPYAEPEKSKDEGDMSSEHSLGTLAARLVLMATSRHPLEHAAHGCFFAVQAWLAETAEQKKTSTTPAYFQVGMSSMQAPTPHTYSSLLLPPPPVRAGQGSGTEAFAAAPPS</sequence>
<dbReference type="VEuPathDB" id="FungiDB:yc1106_09812"/>
<name>A0A9Q9DVS5_CURCL</name>